<dbReference type="Gene3D" id="1.10.10.10">
    <property type="entry name" value="Winged helix-like DNA-binding domain superfamily/Winged helix DNA-binding domain"/>
    <property type="match status" value="1"/>
</dbReference>
<accession>A0ABW3TPF5</accession>
<dbReference type="InterPro" id="IPR036388">
    <property type="entry name" value="WH-like_DNA-bd_sf"/>
</dbReference>
<dbReference type="SUPFAM" id="SSF46894">
    <property type="entry name" value="C-terminal effector domain of the bipartite response regulators"/>
    <property type="match status" value="1"/>
</dbReference>
<reference evidence="6" key="1">
    <citation type="journal article" date="2019" name="Int. J. Syst. Evol. Microbiol.">
        <title>The Global Catalogue of Microorganisms (GCM) 10K type strain sequencing project: providing services to taxonomists for standard genome sequencing and annotation.</title>
        <authorList>
            <consortium name="The Broad Institute Genomics Platform"/>
            <consortium name="The Broad Institute Genome Sequencing Center for Infectious Disease"/>
            <person name="Wu L."/>
            <person name="Ma J."/>
        </authorList>
    </citation>
    <scope>NUCLEOTIDE SEQUENCE [LARGE SCALE GENOMIC DNA]</scope>
    <source>
        <strain evidence="6">CCUG 50213</strain>
    </source>
</reference>
<protein>
    <submittedName>
        <fullName evidence="5">LuxR C-terminal-related transcriptional regulator</fullName>
    </submittedName>
</protein>
<dbReference type="InterPro" id="IPR027417">
    <property type="entry name" value="P-loop_NTPase"/>
</dbReference>
<comment type="caution">
    <text evidence="5">The sequence shown here is derived from an EMBL/GenBank/DDBJ whole genome shotgun (WGS) entry which is preliminary data.</text>
</comment>
<dbReference type="EMBL" id="JBHTLY010000002">
    <property type="protein sequence ID" value="MFD1201439.1"/>
    <property type="molecule type" value="Genomic_DNA"/>
</dbReference>
<keyword evidence="1" id="KW-0805">Transcription regulation</keyword>
<evidence type="ECO:0000256" key="3">
    <source>
        <dbReference type="ARBA" id="ARBA00023163"/>
    </source>
</evidence>
<gene>
    <name evidence="5" type="ORF">ACFQ3U_05990</name>
</gene>
<dbReference type="RefSeq" id="WP_343958231.1">
    <property type="nucleotide sequence ID" value="NZ_BAAAKZ010000002.1"/>
</dbReference>
<proteinExistence type="predicted"/>
<dbReference type="PRINTS" id="PR00038">
    <property type="entry name" value="HTHLUXR"/>
</dbReference>
<sequence>MSRRSYVQQVIEKSQQQNGMLFVVDGEAGMGKTILLRALVDAGDEAKWNTTFVRADEIEQLEPYSFIERLTASNLFPDWYFIPDANTTPVDLARECVQRLTAESRDRGNVIVIDDAQWIDEASQRVLRYVIPRVIRRGTFLAFGARAPHVPGSFGEFLVTLCGDSSRDAAHHLKALTPLEISGLVLERHGAMISAQSAQRILDATGGTFLGVDSVLAAMSDREVSQLHLSWETDIKIDLPTDALVHSFRQLDPAARRTAELVCLAGHELTLQQLRLAASLLGEPVQYERAIDANVLAHSGHDEVILPRHALLAEAIADTVSAERARQVFRALAETTSGHRSIRHRIRGAESWNDELHEFVDSYVHDEASQGRLVNASEALREALARAELPEARAKLLADLALLHMEAKTSYLVLDILDELETLPKDMLHEMLCVVLAAHRVGAESPQERMQRLLMMHPKNADELVVLSYFAFMVVILTMRSPDTSGVAQIIALAKGLAAQLPADPATVANPRLRWMVDPVAQAVVLDCYLLVGAQRIADAETVKSSLPDLVARAEQLPESALKVDALVAIAGSEVSIGDLAAARNHAQQSVDMIDRVPEPWAAGTARVILVDCMILQGDYQAANDYLSLLEEFSFTTMDVEMRPALAALRARLAAITQEGDWVAHAEHARRQRDFVWEAYEPALNLITDCEVSRVTGDVTGVLVASEGEWVERLENTRHGFLTYRAHALIDAGELDEAATLIEQLAAWRGTRWLEYWGSLDWLQARLVQARGDHDTALWHYAAAIENEPYPLQLGLCRADYGELLHVMGQRDEASHQLSLAVRGLEEIGALGYVPQVRNRLASMGVPEANQIDDAALDLLTDRERQIVAHLAKGRSNNQIAESLVVSVATVRTHVSNVLRKLGLSSRGEVAKLHYDYAPGGVRKLEA</sequence>
<feature type="domain" description="HTH luxR-type" evidence="4">
    <location>
        <begin position="853"/>
        <end position="918"/>
    </location>
</feature>
<evidence type="ECO:0000259" key="4">
    <source>
        <dbReference type="PROSITE" id="PS50043"/>
    </source>
</evidence>
<dbReference type="Pfam" id="PF00196">
    <property type="entry name" value="GerE"/>
    <property type="match status" value="1"/>
</dbReference>
<dbReference type="PROSITE" id="PS00622">
    <property type="entry name" value="HTH_LUXR_1"/>
    <property type="match status" value="1"/>
</dbReference>
<dbReference type="PROSITE" id="PS50043">
    <property type="entry name" value="HTH_LUXR_2"/>
    <property type="match status" value="1"/>
</dbReference>
<name>A0ABW3TPF5_9MICO</name>
<evidence type="ECO:0000256" key="1">
    <source>
        <dbReference type="ARBA" id="ARBA00023015"/>
    </source>
</evidence>
<evidence type="ECO:0000256" key="2">
    <source>
        <dbReference type="ARBA" id="ARBA00023125"/>
    </source>
</evidence>
<dbReference type="PANTHER" id="PTHR44688">
    <property type="entry name" value="DNA-BINDING TRANSCRIPTIONAL ACTIVATOR DEVR_DOSR"/>
    <property type="match status" value="1"/>
</dbReference>
<keyword evidence="2" id="KW-0238">DNA-binding</keyword>
<dbReference type="SUPFAM" id="SSF52540">
    <property type="entry name" value="P-loop containing nucleoside triphosphate hydrolases"/>
    <property type="match status" value="1"/>
</dbReference>
<dbReference type="Pfam" id="PF13191">
    <property type="entry name" value="AAA_16"/>
    <property type="match status" value="1"/>
</dbReference>
<dbReference type="InterPro" id="IPR011990">
    <property type="entry name" value="TPR-like_helical_dom_sf"/>
</dbReference>
<organism evidence="5 6">
    <name type="scientific">Leucobacter albus</name>
    <dbReference type="NCBI Taxonomy" id="272210"/>
    <lineage>
        <taxon>Bacteria</taxon>
        <taxon>Bacillati</taxon>
        <taxon>Actinomycetota</taxon>
        <taxon>Actinomycetes</taxon>
        <taxon>Micrococcales</taxon>
        <taxon>Microbacteriaceae</taxon>
        <taxon>Leucobacter</taxon>
    </lineage>
</organism>
<dbReference type="CDD" id="cd06170">
    <property type="entry name" value="LuxR_C_like"/>
    <property type="match status" value="1"/>
</dbReference>
<dbReference type="SUPFAM" id="SSF48452">
    <property type="entry name" value="TPR-like"/>
    <property type="match status" value="1"/>
</dbReference>
<dbReference type="Gene3D" id="3.40.50.300">
    <property type="entry name" value="P-loop containing nucleotide triphosphate hydrolases"/>
    <property type="match status" value="1"/>
</dbReference>
<dbReference type="InterPro" id="IPR016032">
    <property type="entry name" value="Sig_transdc_resp-reg_C-effctor"/>
</dbReference>
<keyword evidence="6" id="KW-1185">Reference proteome</keyword>
<evidence type="ECO:0000313" key="5">
    <source>
        <dbReference type="EMBL" id="MFD1201439.1"/>
    </source>
</evidence>
<evidence type="ECO:0000313" key="6">
    <source>
        <dbReference type="Proteomes" id="UP001597181"/>
    </source>
</evidence>
<dbReference type="PANTHER" id="PTHR44688:SF16">
    <property type="entry name" value="DNA-BINDING TRANSCRIPTIONAL ACTIVATOR DEVR_DOSR"/>
    <property type="match status" value="1"/>
</dbReference>
<dbReference type="SMART" id="SM00421">
    <property type="entry name" value="HTH_LUXR"/>
    <property type="match status" value="1"/>
</dbReference>
<dbReference type="Proteomes" id="UP001597181">
    <property type="component" value="Unassembled WGS sequence"/>
</dbReference>
<dbReference type="InterPro" id="IPR041664">
    <property type="entry name" value="AAA_16"/>
</dbReference>
<dbReference type="InterPro" id="IPR000792">
    <property type="entry name" value="Tscrpt_reg_LuxR_C"/>
</dbReference>
<keyword evidence="3" id="KW-0804">Transcription</keyword>